<dbReference type="AlphaFoldDB" id="A0AAV2MB51"/>
<gene>
    <name evidence="2" type="ORF">KC01_LOCUS37089</name>
</gene>
<sequence>MRKQQKKLPGSGSTERPLLSYSTQFGTSPLQLISRHCGSGVAQGLAQKQIRRTATAFDKRIVEFFFPFLPPPREQLSSLCHSTADPCALGPASKQRDVRHSQSGHSAGGPDSRARAVLPSRKHGMDRFS</sequence>
<accession>A0AAV2MB51</accession>
<evidence type="ECO:0000313" key="3">
    <source>
        <dbReference type="Proteomes" id="UP001497482"/>
    </source>
</evidence>
<reference evidence="2 3" key="1">
    <citation type="submission" date="2024-04" db="EMBL/GenBank/DDBJ databases">
        <authorList>
            <person name="Waldvogel A.-M."/>
            <person name="Schoenle A."/>
        </authorList>
    </citation>
    <scope>NUCLEOTIDE SEQUENCE [LARGE SCALE GENOMIC DNA]</scope>
</reference>
<evidence type="ECO:0000313" key="2">
    <source>
        <dbReference type="EMBL" id="CAL1610475.1"/>
    </source>
</evidence>
<dbReference type="EMBL" id="OZ035829">
    <property type="protein sequence ID" value="CAL1610475.1"/>
    <property type="molecule type" value="Genomic_DNA"/>
</dbReference>
<protein>
    <submittedName>
        <fullName evidence="2">Uncharacterized protein</fullName>
    </submittedName>
</protein>
<keyword evidence="3" id="KW-1185">Reference proteome</keyword>
<feature type="region of interest" description="Disordered" evidence="1">
    <location>
        <begin position="1"/>
        <end position="20"/>
    </location>
</feature>
<organism evidence="2 3">
    <name type="scientific">Knipowitschia caucasica</name>
    <name type="common">Caucasian dwarf goby</name>
    <name type="synonym">Pomatoschistus caucasicus</name>
    <dbReference type="NCBI Taxonomy" id="637954"/>
    <lineage>
        <taxon>Eukaryota</taxon>
        <taxon>Metazoa</taxon>
        <taxon>Chordata</taxon>
        <taxon>Craniata</taxon>
        <taxon>Vertebrata</taxon>
        <taxon>Euteleostomi</taxon>
        <taxon>Actinopterygii</taxon>
        <taxon>Neopterygii</taxon>
        <taxon>Teleostei</taxon>
        <taxon>Neoteleostei</taxon>
        <taxon>Acanthomorphata</taxon>
        <taxon>Gobiaria</taxon>
        <taxon>Gobiiformes</taxon>
        <taxon>Gobioidei</taxon>
        <taxon>Gobiidae</taxon>
        <taxon>Gobiinae</taxon>
        <taxon>Knipowitschia</taxon>
    </lineage>
</organism>
<evidence type="ECO:0000256" key="1">
    <source>
        <dbReference type="SAM" id="MobiDB-lite"/>
    </source>
</evidence>
<name>A0AAV2MB51_KNICA</name>
<dbReference type="Proteomes" id="UP001497482">
    <property type="component" value="Chromosome 7"/>
</dbReference>
<feature type="region of interest" description="Disordered" evidence="1">
    <location>
        <begin position="87"/>
        <end position="129"/>
    </location>
</feature>
<proteinExistence type="predicted"/>